<reference evidence="1" key="1">
    <citation type="journal article" date="2021" name="Proc. Natl. Acad. Sci. U.S.A.">
        <title>A Catalog of Tens of Thousands of Viruses from Human Metagenomes Reveals Hidden Associations with Chronic Diseases.</title>
        <authorList>
            <person name="Tisza M.J."/>
            <person name="Buck C.B."/>
        </authorList>
    </citation>
    <scope>NUCLEOTIDE SEQUENCE</scope>
    <source>
        <strain evidence="1">CtgXL3</strain>
    </source>
</reference>
<protein>
    <submittedName>
        <fullName evidence="1">Uncharacterized protein</fullName>
    </submittedName>
</protein>
<organism evidence="1">
    <name type="scientific">Myoviridae sp. ctgXL3</name>
    <dbReference type="NCBI Taxonomy" id="2826681"/>
    <lineage>
        <taxon>Viruses</taxon>
        <taxon>Duplodnaviria</taxon>
        <taxon>Heunggongvirae</taxon>
        <taxon>Uroviricota</taxon>
        <taxon>Caudoviricetes</taxon>
    </lineage>
</organism>
<sequence length="39" mass="4978">MWYPLRKCLLINLHLCWYLPCKWRLINKRPYFNNTPQKL</sequence>
<accession>A0A8S5QRT0</accession>
<proteinExistence type="predicted"/>
<name>A0A8S5QRT0_9CAUD</name>
<dbReference type="EMBL" id="BK015712">
    <property type="protein sequence ID" value="DAE21529.1"/>
    <property type="molecule type" value="Genomic_DNA"/>
</dbReference>
<evidence type="ECO:0000313" key="1">
    <source>
        <dbReference type="EMBL" id="DAE21529.1"/>
    </source>
</evidence>